<dbReference type="GO" id="GO:0008360">
    <property type="term" value="P:regulation of cell shape"/>
    <property type="evidence" value="ECO:0007669"/>
    <property type="project" value="UniProtKB-UniRule"/>
</dbReference>
<dbReference type="EMBL" id="JAWLRA010000032">
    <property type="protein sequence ID" value="MDW3126846.1"/>
    <property type="molecule type" value="Genomic_DNA"/>
</dbReference>
<dbReference type="GO" id="GO:0071972">
    <property type="term" value="F:peptidoglycan L,D-transpeptidase activity"/>
    <property type="evidence" value="ECO:0007669"/>
    <property type="project" value="TreeGrafter"/>
</dbReference>
<dbReference type="GO" id="GO:0018104">
    <property type="term" value="P:peptidoglycan-protein cross-linking"/>
    <property type="evidence" value="ECO:0007669"/>
    <property type="project" value="TreeGrafter"/>
</dbReference>
<dbReference type="CDD" id="cd16913">
    <property type="entry name" value="YkuD_like"/>
    <property type="match status" value="1"/>
</dbReference>
<sequence length="240" mass="25661">MVRLPTLNVNWSRDRVYVIRRGVVACCILFCLIGAGVETAAAQRSWPRADTASAAGAATAATAAANEPTAVTRKQVPDSGKQGALRKTQNAQNGDDKAAQSVDWKGPTGKQPDLSQYSDLSVEVSLAKQRVYVKSGGQTIYTMIASTGVGDATPHGSYTIDTRGEHFYNAEEGMGADYWVQFYGSYLFHSVPTGEAFGDYLPEEGAKLGQPASHGCVRLTVADAQWFYDQVPDGTLVTIA</sequence>
<evidence type="ECO:0000256" key="5">
    <source>
        <dbReference type="ARBA" id="ARBA00023316"/>
    </source>
</evidence>
<dbReference type="GO" id="GO:0016740">
    <property type="term" value="F:transferase activity"/>
    <property type="evidence" value="ECO:0007669"/>
    <property type="project" value="UniProtKB-KW"/>
</dbReference>
<dbReference type="GO" id="GO:0005576">
    <property type="term" value="C:extracellular region"/>
    <property type="evidence" value="ECO:0007669"/>
    <property type="project" value="TreeGrafter"/>
</dbReference>
<keyword evidence="5 6" id="KW-0961">Cell wall biogenesis/degradation</keyword>
<dbReference type="InterPro" id="IPR005490">
    <property type="entry name" value="LD_TPept_cat_dom"/>
</dbReference>
<evidence type="ECO:0000313" key="9">
    <source>
        <dbReference type="EMBL" id="MDW3126846.1"/>
    </source>
</evidence>
<accession>A0A6N2R1T0</accession>
<dbReference type="EC" id="2.-.-.-" evidence="9 10"/>
<evidence type="ECO:0000256" key="3">
    <source>
        <dbReference type="ARBA" id="ARBA00022960"/>
    </source>
</evidence>
<keyword evidence="4 6" id="KW-0573">Peptidoglycan synthesis</keyword>
<reference evidence="9" key="2">
    <citation type="submission" date="2023-10" db="EMBL/GenBank/DDBJ databases">
        <title>Rapid discrimination of Bifidobacterium longum Subspecies based on MALDI-TOF MS and Machine Learning.</title>
        <authorList>
            <person name="Chen J."/>
        </authorList>
    </citation>
    <scope>NUCLEOTIDE SEQUENCE</scope>
    <source>
        <strain evidence="9">YGMCC0039</strain>
    </source>
</reference>
<name>A0A6N2R1T0_BIFLN</name>
<dbReference type="PANTHER" id="PTHR30582:SF2">
    <property type="entry name" value="L,D-TRANSPEPTIDASE YCIB-RELATED"/>
    <property type="match status" value="1"/>
</dbReference>
<dbReference type="Pfam" id="PF03734">
    <property type="entry name" value="YkuD"/>
    <property type="match status" value="1"/>
</dbReference>
<keyword evidence="2 10" id="KW-0808">Transferase</keyword>
<dbReference type="PROSITE" id="PS52029">
    <property type="entry name" value="LD_TPASE"/>
    <property type="match status" value="1"/>
</dbReference>
<evidence type="ECO:0000256" key="1">
    <source>
        <dbReference type="ARBA" id="ARBA00004752"/>
    </source>
</evidence>
<evidence type="ECO:0000313" key="10">
    <source>
        <dbReference type="EMBL" id="VYS73945.1"/>
    </source>
</evidence>
<dbReference type="GO" id="GO:0071555">
    <property type="term" value="P:cell wall organization"/>
    <property type="evidence" value="ECO:0007669"/>
    <property type="project" value="UniProtKB-UniRule"/>
</dbReference>
<gene>
    <name evidence="10" type="primary">yciB_1</name>
    <name evidence="10" type="ORF">BLLFYP82_00405</name>
    <name evidence="9" type="ORF">RS890_07085</name>
</gene>
<dbReference type="AlphaFoldDB" id="A0A6N2R1T0"/>
<reference evidence="10" key="1">
    <citation type="submission" date="2019-11" db="EMBL/GenBank/DDBJ databases">
        <authorList>
            <person name="Feng L."/>
        </authorList>
    </citation>
    <scope>NUCLEOTIDE SEQUENCE</scope>
    <source>
        <strain evidence="10">BlongumLFYP82</strain>
    </source>
</reference>
<feature type="region of interest" description="Disordered" evidence="7">
    <location>
        <begin position="60"/>
        <end position="115"/>
    </location>
</feature>
<evidence type="ECO:0000259" key="8">
    <source>
        <dbReference type="PROSITE" id="PS52029"/>
    </source>
</evidence>
<proteinExistence type="predicted"/>
<comment type="pathway">
    <text evidence="1 6">Cell wall biogenesis; peptidoglycan biosynthesis.</text>
</comment>
<dbReference type="InterPro" id="IPR050979">
    <property type="entry name" value="LD-transpeptidase"/>
</dbReference>
<keyword evidence="3 6" id="KW-0133">Cell shape</keyword>
<evidence type="ECO:0000256" key="7">
    <source>
        <dbReference type="SAM" id="MobiDB-lite"/>
    </source>
</evidence>
<dbReference type="EMBL" id="CACRSV010000002">
    <property type="protein sequence ID" value="VYS73945.1"/>
    <property type="molecule type" value="Genomic_DNA"/>
</dbReference>
<dbReference type="SUPFAM" id="SSF141523">
    <property type="entry name" value="L,D-transpeptidase catalytic domain-like"/>
    <property type="match status" value="1"/>
</dbReference>
<evidence type="ECO:0000256" key="2">
    <source>
        <dbReference type="ARBA" id="ARBA00022679"/>
    </source>
</evidence>
<protein>
    <submittedName>
        <fullName evidence="9 10">L,D-transpeptidase</fullName>
        <ecNumber evidence="9 10">2.-.-.-</ecNumber>
    </submittedName>
</protein>
<dbReference type="InterPro" id="IPR038063">
    <property type="entry name" value="Transpep_catalytic_dom"/>
</dbReference>
<feature type="domain" description="L,D-TPase catalytic" evidence="8">
    <location>
        <begin position="120"/>
        <end position="240"/>
    </location>
</feature>
<feature type="compositionally biased region" description="Low complexity" evidence="7">
    <location>
        <begin position="60"/>
        <end position="72"/>
    </location>
</feature>
<dbReference type="Proteomes" id="UP001277803">
    <property type="component" value="Unassembled WGS sequence"/>
</dbReference>
<dbReference type="Gene3D" id="2.40.440.10">
    <property type="entry name" value="L,D-transpeptidase catalytic domain-like"/>
    <property type="match status" value="1"/>
</dbReference>
<organism evidence="10">
    <name type="scientific">Bifidobacterium longum</name>
    <dbReference type="NCBI Taxonomy" id="216816"/>
    <lineage>
        <taxon>Bacteria</taxon>
        <taxon>Bacillati</taxon>
        <taxon>Actinomycetota</taxon>
        <taxon>Actinomycetes</taxon>
        <taxon>Bifidobacteriales</taxon>
        <taxon>Bifidobacteriaceae</taxon>
        <taxon>Bifidobacterium</taxon>
    </lineage>
</organism>
<evidence type="ECO:0000256" key="4">
    <source>
        <dbReference type="ARBA" id="ARBA00022984"/>
    </source>
</evidence>
<dbReference type="RefSeq" id="WP_144169627.1">
    <property type="nucleotide sequence ID" value="NZ_CACRSV010000002.1"/>
</dbReference>
<feature type="active site" description="Proton donor/acceptor" evidence="6">
    <location>
        <position position="189"/>
    </location>
</feature>
<dbReference type="PANTHER" id="PTHR30582">
    <property type="entry name" value="L,D-TRANSPEPTIDASE"/>
    <property type="match status" value="1"/>
</dbReference>
<evidence type="ECO:0000256" key="6">
    <source>
        <dbReference type="PROSITE-ProRule" id="PRU01373"/>
    </source>
</evidence>
<feature type="active site" description="Nucleophile" evidence="6">
    <location>
        <position position="216"/>
    </location>
</feature>
<dbReference type="UniPathway" id="UPA00219"/>